<dbReference type="InterPro" id="IPR036693">
    <property type="entry name" value="TF_LuxR_autoind-bd_dom_sf"/>
</dbReference>
<protein>
    <submittedName>
        <fullName evidence="5">LuxR family transcriptional regulator</fullName>
    </submittedName>
</protein>
<evidence type="ECO:0000256" key="1">
    <source>
        <dbReference type="ARBA" id="ARBA00023015"/>
    </source>
</evidence>
<dbReference type="Gene3D" id="1.10.10.10">
    <property type="entry name" value="Winged helix-like DNA-binding domain superfamily/Winged helix DNA-binding domain"/>
    <property type="match status" value="1"/>
</dbReference>
<dbReference type="AlphaFoldDB" id="A0A1L5BT56"/>
<dbReference type="RefSeq" id="WP_007682894.1">
    <property type="nucleotide sequence ID" value="NZ_CP013070.1"/>
</dbReference>
<dbReference type="PANTHER" id="PTHR44688:SF16">
    <property type="entry name" value="DNA-BINDING TRANSCRIPTIONAL ACTIVATOR DEVR_DOSR"/>
    <property type="match status" value="1"/>
</dbReference>
<dbReference type="PROSITE" id="PS00622">
    <property type="entry name" value="HTH_LUXR_1"/>
    <property type="match status" value="1"/>
</dbReference>
<dbReference type="KEGG" id="sinb:SIDU_16875"/>
<dbReference type="PRINTS" id="PR00038">
    <property type="entry name" value="HTHLUXR"/>
</dbReference>
<keyword evidence="2" id="KW-0238">DNA-binding</keyword>
<dbReference type="SMART" id="SM00421">
    <property type="entry name" value="HTH_LUXR"/>
    <property type="match status" value="1"/>
</dbReference>
<dbReference type="PROSITE" id="PS50043">
    <property type="entry name" value="HTH_LUXR_2"/>
    <property type="match status" value="1"/>
</dbReference>
<keyword evidence="3" id="KW-0804">Transcription</keyword>
<organism evidence="5 6">
    <name type="scientific">Sphingobium indicum (strain DSM 16412 / CCM 7286 / MTCC 6364 / B90A)</name>
    <dbReference type="NCBI Taxonomy" id="861109"/>
    <lineage>
        <taxon>Bacteria</taxon>
        <taxon>Pseudomonadati</taxon>
        <taxon>Pseudomonadota</taxon>
        <taxon>Alphaproteobacteria</taxon>
        <taxon>Sphingomonadales</taxon>
        <taxon>Sphingomonadaceae</taxon>
        <taxon>Sphingobium</taxon>
    </lineage>
</organism>
<evidence type="ECO:0000256" key="2">
    <source>
        <dbReference type="ARBA" id="ARBA00023125"/>
    </source>
</evidence>
<dbReference type="Pfam" id="PF00196">
    <property type="entry name" value="GerE"/>
    <property type="match status" value="1"/>
</dbReference>
<reference evidence="5 6" key="1">
    <citation type="journal article" date="2012" name="J. Bacteriol.">
        <title>Genome sequence of Sphingobium indicum B90A, a hexachlorocyclohexane-degrading bacterium.</title>
        <authorList>
            <person name="Anand S."/>
            <person name="Sangwan N."/>
            <person name="Lata P."/>
            <person name="Kaur J."/>
            <person name="Dua A."/>
            <person name="Singh A.K."/>
            <person name="Verma M."/>
            <person name="Kaur J."/>
            <person name="Khurana J.P."/>
            <person name="Khurana P."/>
            <person name="Mathur S."/>
            <person name="Lal R."/>
        </authorList>
    </citation>
    <scope>NUCLEOTIDE SEQUENCE [LARGE SCALE GENOMIC DNA]</scope>
    <source>
        <strain evidence="6">DSM 16412 / CCM 7286 / MTCC 6364 / B90A</strain>
    </source>
</reference>
<feature type="domain" description="HTH luxR-type" evidence="4">
    <location>
        <begin position="194"/>
        <end position="259"/>
    </location>
</feature>
<dbReference type="CDD" id="cd06170">
    <property type="entry name" value="LuxR_C_like"/>
    <property type="match status" value="1"/>
</dbReference>
<dbReference type="GO" id="GO:0006355">
    <property type="term" value="P:regulation of DNA-templated transcription"/>
    <property type="evidence" value="ECO:0007669"/>
    <property type="project" value="InterPro"/>
</dbReference>
<dbReference type="SUPFAM" id="SSF46894">
    <property type="entry name" value="C-terminal effector domain of the bipartite response regulators"/>
    <property type="match status" value="1"/>
</dbReference>
<dbReference type="GO" id="GO:0003677">
    <property type="term" value="F:DNA binding"/>
    <property type="evidence" value="ECO:0007669"/>
    <property type="project" value="UniProtKB-KW"/>
</dbReference>
<proteinExistence type="predicted"/>
<name>A0A1L5BT56_SPHIB</name>
<dbReference type="Proteomes" id="UP000004550">
    <property type="component" value="Chromosome"/>
</dbReference>
<keyword evidence="1" id="KW-0805">Transcription regulation</keyword>
<dbReference type="InterPro" id="IPR036388">
    <property type="entry name" value="WH-like_DNA-bd_sf"/>
</dbReference>
<dbReference type="PANTHER" id="PTHR44688">
    <property type="entry name" value="DNA-BINDING TRANSCRIPTIONAL ACTIVATOR DEVR_DOSR"/>
    <property type="match status" value="1"/>
</dbReference>
<evidence type="ECO:0000259" key="4">
    <source>
        <dbReference type="PROSITE" id="PS50043"/>
    </source>
</evidence>
<evidence type="ECO:0000313" key="6">
    <source>
        <dbReference type="Proteomes" id="UP000004550"/>
    </source>
</evidence>
<dbReference type="InterPro" id="IPR000792">
    <property type="entry name" value="Tscrpt_reg_LuxR_C"/>
</dbReference>
<dbReference type="EMBL" id="CP013070">
    <property type="protein sequence ID" value="APL96050.1"/>
    <property type="molecule type" value="Genomic_DNA"/>
</dbReference>
<evidence type="ECO:0000256" key="3">
    <source>
        <dbReference type="ARBA" id="ARBA00023163"/>
    </source>
</evidence>
<gene>
    <name evidence="5" type="ORF">SIDU_16875</name>
</gene>
<dbReference type="InterPro" id="IPR016032">
    <property type="entry name" value="Sig_transdc_resp-reg_C-effctor"/>
</dbReference>
<sequence>MSAAGRSCTMPSAVLIDAVRFSEPGGIGPAAERLRDAVMDLCGLRTAVTHNVASREPMRDGNGAVLASEIFGFRGEEPRWWEVPQLALSSPIVHACRVEAEPFWCNAHGFFTRLPNPLLDVIDLHDFRIRAMTAAAIVVPIHLPFGQIGAASFLSPEPEANDLSDAYACAADALAVLARAFVQSYVKVTARARPGLGSISLSKREVECLRWAAAGKTNEEIGIILGLQRTTVRFHIRSASVKLDAVNRDQTMFKAAQLGFLGMIN</sequence>
<evidence type="ECO:0000313" key="5">
    <source>
        <dbReference type="EMBL" id="APL96050.1"/>
    </source>
</evidence>
<dbReference type="Gene3D" id="3.30.450.80">
    <property type="entry name" value="Transcription factor LuxR-like, autoinducer-binding domain"/>
    <property type="match status" value="1"/>
</dbReference>
<accession>A0A1L5BT56</accession>